<protein>
    <recommendedName>
        <fullName evidence="4">5-formyltetrahydrofolate cyclo-ligase</fullName>
        <ecNumber evidence="4">6.3.3.2</ecNumber>
    </recommendedName>
</protein>
<comment type="cofactor">
    <cofactor evidence="4">
        <name>Mg(2+)</name>
        <dbReference type="ChEBI" id="CHEBI:18420"/>
    </cofactor>
</comment>
<keyword evidence="6" id="KW-1185">Reference proteome</keyword>
<dbReference type="PANTHER" id="PTHR23407">
    <property type="entry name" value="ATPASE INHIBITOR/5-FORMYLTETRAHYDROFOLATE CYCLO-LIGASE"/>
    <property type="match status" value="1"/>
</dbReference>
<evidence type="ECO:0000256" key="2">
    <source>
        <dbReference type="ARBA" id="ARBA00022741"/>
    </source>
</evidence>
<dbReference type="Pfam" id="PF01812">
    <property type="entry name" value="5-FTHF_cyc-lig"/>
    <property type="match status" value="1"/>
</dbReference>
<keyword evidence="4" id="KW-0479">Metal-binding</keyword>
<evidence type="ECO:0000256" key="3">
    <source>
        <dbReference type="ARBA" id="ARBA00022840"/>
    </source>
</evidence>
<gene>
    <name evidence="5" type="ORF">MKP09_09610</name>
</gene>
<dbReference type="EMBL" id="JAKWBL010000001">
    <property type="protein sequence ID" value="MCH5598148.1"/>
    <property type="molecule type" value="Genomic_DNA"/>
</dbReference>
<keyword evidence="2 4" id="KW-0547">Nucleotide-binding</keyword>
<dbReference type="PANTHER" id="PTHR23407:SF1">
    <property type="entry name" value="5-FORMYLTETRAHYDROFOLATE CYCLO-LIGASE"/>
    <property type="match status" value="1"/>
</dbReference>
<evidence type="ECO:0000313" key="5">
    <source>
        <dbReference type="EMBL" id="MCH5598148.1"/>
    </source>
</evidence>
<evidence type="ECO:0000313" key="6">
    <source>
        <dbReference type="Proteomes" id="UP001202248"/>
    </source>
</evidence>
<comment type="caution">
    <text evidence="5">The sequence shown here is derived from an EMBL/GenBank/DDBJ whole genome shotgun (WGS) entry which is preliminary data.</text>
</comment>
<keyword evidence="3 4" id="KW-0067">ATP-binding</keyword>
<dbReference type="RefSeq" id="WP_240827502.1">
    <property type="nucleotide sequence ID" value="NZ_JAKWBL010000001.1"/>
</dbReference>
<dbReference type="PIRSF" id="PIRSF006806">
    <property type="entry name" value="FTHF_cligase"/>
    <property type="match status" value="1"/>
</dbReference>
<dbReference type="SUPFAM" id="SSF100950">
    <property type="entry name" value="NagB/RpiA/CoA transferase-like"/>
    <property type="match status" value="1"/>
</dbReference>
<name>A0ABS9SID9_9BACT</name>
<dbReference type="Gene3D" id="3.40.50.10420">
    <property type="entry name" value="NagB/RpiA/CoA transferase-like"/>
    <property type="match status" value="1"/>
</dbReference>
<sequence length="189" mass="22031">MKKSEARKIFTEKRKTATEQQRNKWDDLILIRFQTLPIPDLNVLFTYAAMETEVNTDAIVDYLHFRNPALQVAYPVCDFDTYTMQAIASTIDTPFIKNRYGTPEPRMDNAEVMPSQSIDVVIIPLLCFDKDGYRVGYGKGFYDKFLADTREDVIKIGLSYYEPIDKIEDRSEFDVPLNYCVTPERTYEF</sequence>
<comment type="catalytic activity">
    <reaction evidence="4">
        <text>(6S)-5-formyl-5,6,7,8-tetrahydrofolate + ATP = (6R)-5,10-methenyltetrahydrofolate + ADP + phosphate</text>
        <dbReference type="Rhea" id="RHEA:10488"/>
        <dbReference type="ChEBI" id="CHEBI:30616"/>
        <dbReference type="ChEBI" id="CHEBI:43474"/>
        <dbReference type="ChEBI" id="CHEBI:57455"/>
        <dbReference type="ChEBI" id="CHEBI:57457"/>
        <dbReference type="ChEBI" id="CHEBI:456216"/>
        <dbReference type="EC" id="6.3.3.2"/>
    </reaction>
</comment>
<dbReference type="NCBIfam" id="TIGR02727">
    <property type="entry name" value="MTHFS_bact"/>
    <property type="match status" value="1"/>
</dbReference>
<dbReference type="InterPro" id="IPR037171">
    <property type="entry name" value="NagB/RpiA_transferase-like"/>
</dbReference>
<dbReference type="InterPro" id="IPR002698">
    <property type="entry name" value="FTHF_cligase"/>
</dbReference>
<organism evidence="5 6">
    <name type="scientific">Niabella ginsengisoli</name>
    <dbReference type="NCBI Taxonomy" id="522298"/>
    <lineage>
        <taxon>Bacteria</taxon>
        <taxon>Pseudomonadati</taxon>
        <taxon>Bacteroidota</taxon>
        <taxon>Chitinophagia</taxon>
        <taxon>Chitinophagales</taxon>
        <taxon>Chitinophagaceae</taxon>
        <taxon>Niabella</taxon>
    </lineage>
</organism>
<dbReference type="InterPro" id="IPR024185">
    <property type="entry name" value="FTHF_cligase-like_sf"/>
</dbReference>
<dbReference type="Proteomes" id="UP001202248">
    <property type="component" value="Unassembled WGS sequence"/>
</dbReference>
<comment type="similarity">
    <text evidence="1 4">Belongs to the 5-formyltetrahydrofolate cyclo-ligase family.</text>
</comment>
<keyword evidence="4" id="KW-0460">Magnesium</keyword>
<keyword evidence="5" id="KW-0436">Ligase</keyword>
<reference evidence="5 6" key="1">
    <citation type="submission" date="2022-02" db="EMBL/GenBank/DDBJ databases">
        <authorList>
            <person name="Min J."/>
        </authorList>
    </citation>
    <scope>NUCLEOTIDE SEQUENCE [LARGE SCALE GENOMIC DNA]</scope>
    <source>
        <strain evidence="5 6">GR10-1</strain>
    </source>
</reference>
<dbReference type="EC" id="6.3.3.2" evidence="4"/>
<dbReference type="GO" id="GO:0030272">
    <property type="term" value="F:5-formyltetrahydrofolate cyclo-ligase activity"/>
    <property type="evidence" value="ECO:0007669"/>
    <property type="project" value="UniProtKB-EC"/>
</dbReference>
<evidence type="ECO:0000256" key="1">
    <source>
        <dbReference type="ARBA" id="ARBA00010638"/>
    </source>
</evidence>
<proteinExistence type="inferred from homology"/>
<accession>A0ABS9SID9</accession>
<evidence type="ECO:0000256" key="4">
    <source>
        <dbReference type="RuleBase" id="RU361279"/>
    </source>
</evidence>